<dbReference type="Pfam" id="PF06942">
    <property type="entry name" value="GlpM"/>
    <property type="match status" value="1"/>
</dbReference>
<keyword evidence="3" id="KW-1185">Reference proteome</keyword>
<feature type="transmembrane region" description="Helical" evidence="1">
    <location>
        <begin position="28"/>
        <end position="48"/>
    </location>
</feature>
<dbReference type="AlphaFoldDB" id="A0A318JKT7"/>
<keyword evidence="1" id="KW-0812">Transmembrane</keyword>
<evidence type="ECO:0000313" key="3">
    <source>
        <dbReference type="Proteomes" id="UP000248395"/>
    </source>
</evidence>
<dbReference type="InterPro" id="IPR009707">
    <property type="entry name" value="GlpM/YdgC"/>
</dbReference>
<feature type="transmembrane region" description="Helical" evidence="1">
    <location>
        <begin position="60"/>
        <end position="81"/>
    </location>
</feature>
<gene>
    <name evidence="2" type="ORF">DFR38_108131</name>
</gene>
<name>A0A318JKT7_9NEIS</name>
<organism evidence="2 3">
    <name type="scientific">Aquitalea magnusonii</name>
    <dbReference type="NCBI Taxonomy" id="332411"/>
    <lineage>
        <taxon>Bacteria</taxon>
        <taxon>Pseudomonadati</taxon>
        <taxon>Pseudomonadota</taxon>
        <taxon>Betaproteobacteria</taxon>
        <taxon>Neisseriales</taxon>
        <taxon>Chromobacteriaceae</taxon>
        <taxon>Aquitalea</taxon>
    </lineage>
</organism>
<accession>A0A318JKT7</accession>
<reference evidence="2 3" key="1">
    <citation type="submission" date="2018-05" db="EMBL/GenBank/DDBJ databases">
        <title>Genomic Encyclopedia of Type Strains, Phase IV (KMG-IV): sequencing the most valuable type-strain genomes for metagenomic binning, comparative biology and taxonomic classification.</title>
        <authorList>
            <person name="Goeker M."/>
        </authorList>
    </citation>
    <scope>NUCLEOTIDE SEQUENCE [LARGE SCALE GENOMIC DNA]</scope>
    <source>
        <strain evidence="2 3">DSM 25134</strain>
    </source>
</reference>
<proteinExistence type="predicted"/>
<keyword evidence="1" id="KW-0472">Membrane</keyword>
<sequence>MILALLLKSLLGALAVVLISLLSRSRNYYIAGLVPLFPTFALIAHYIVGSERGALALKTTVLFGMWSLLPYFVYLFSLYCLVDRLRLPWALAAATLSWAVAAFVLIQGWNRWHG</sequence>
<protein>
    <submittedName>
        <fullName evidence="2">Putative membrane protein (GlpM family)</fullName>
    </submittedName>
</protein>
<comment type="caution">
    <text evidence="2">The sequence shown here is derived from an EMBL/GenBank/DDBJ whole genome shotgun (WGS) entry which is preliminary data.</text>
</comment>
<evidence type="ECO:0000313" key="2">
    <source>
        <dbReference type="EMBL" id="PXX48040.1"/>
    </source>
</evidence>
<dbReference type="Proteomes" id="UP000248395">
    <property type="component" value="Unassembled WGS sequence"/>
</dbReference>
<evidence type="ECO:0000256" key="1">
    <source>
        <dbReference type="SAM" id="Phobius"/>
    </source>
</evidence>
<keyword evidence="1" id="KW-1133">Transmembrane helix</keyword>
<feature type="transmembrane region" description="Helical" evidence="1">
    <location>
        <begin position="87"/>
        <end position="106"/>
    </location>
</feature>
<dbReference type="EMBL" id="QJKC01000008">
    <property type="protein sequence ID" value="PXX48040.1"/>
    <property type="molecule type" value="Genomic_DNA"/>
</dbReference>